<dbReference type="AlphaFoldDB" id="A0A1V3L7U3"/>
<proteinExistence type="predicted"/>
<evidence type="ECO:0000313" key="1">
    <source>
        <dbReference type="EMBL" id="OOF85608.1"/>
    </source>
</evidence>
<dbReference type="Proteomes" id="UP000189549">
    <property type="component" value="Unassembled WGS sequence"/>
</dbReference>
<organism evidence="1 2">
    <name type="scientific">Rodentibacter ratti</name>
    <dbReference type="NCBI Taxonomy" id="1906745"/>
    <lineage>
        <taxon>Bacteria</taxon>
        <taxon>Pseudomonadati</taxon>
        <taxon>Pseudomonadota</taxon>
        <taxon>Gammaproteobacteria</taxon>
        <taxon>Pasteurellales</taxon>
        <taxon>Pasteurellaceae</taxon>
        <taxon>Rodentibacter</taxon>
    </lineage>
</organism>
<comment type="caution">
    <text evidence="1">The sequence shown here is derived from an EMBL/GenBank/DDBJ whole genome shotgun (WGS) entry which is preliminary data.</text>
</comment>
<protein>
    <submittedName>
        <fullName evidence="1">Uncharacterized protein</fullName>
    </submittedName>
</protein>
<sequence>MLMNNKWVPAVPRPNLDSEEAFAEFLKTWVTENYKDEIQEYINYFDDDDGEFDFNIEEFGIYQSILKEWNGDDEDTAECLIKWQSWGYAEAKAFEEKRLSWDIDKHEEKLAKEWIKSNGYELPFPVGSRVKWRNYEGVIQEDKDNYYLPEGLVCVLTDEMAEENQRNATNGILARQGGYIAKWEDLELID</sequence>
<evidence type="ECO:0000313" key="2">
    <source>
        <dbReference type="Proteomes" id="UP000189549"/>
    </source>
</evidence>
<reference evidence="1 2" key="1">
    <citation type="submission" date="2016-10" db="EMBL/GenBank/DDBJ databases">
        <title>Rodentibacter gen. nov. and new species.</title>
        <authorList>
            <person name="Christensen H."/>
        </authorList>
    </citation>
    <scope>NUCLEOTIDE SEQUENCE [LARGE SCALE GENOMIC DNA]</scope>
    <source>
        <strain evidence="1 2">Ppn157</strain>
    </source>
</reference>
<accession>A0A1V3L7U3</accession>
<name>A0A1V3L7U3_9PAST</name>
<gene>
    <name evidence="1" type="ORF">BKG93_04360</name>
</gene>
<dbReference type="RefSeq" id="WP_077475647.1">
    <property type="nucleotide sequence ID" value="NZ_MLAH01000020.1"/>
</dbReference>
<dbReference type="EMBL" id="MLAH01000020">
    <property type="protein sequence ID" value="OOF85608.1"/>
    <property type="molecule type" value="Genomic_DNA"/>
</dbReference>